<keyword evidence="3" id="KW-0378">Hydrolase</keyword>
<feature type="domain" description="Acyltransferase 3" evidence="2">
    <location>
        <begin position="14"/>
        <end position="344"/>
    </location>
</feature>
<keyword evidence="4" id="KW-1185">Reference proteome</keyword>
<feature type="transmembrane region" description="Helical" evidence="1">
    <location>
        <begin position="52"/>
        <end position="76"/>
    </location>
</feature>
<dbReference type="GO" id="GO:0016747">
    <property type="term" value="F:acyltransferase activity, transferring groups other than amino-acyl groups"/>
    <property type="evidence" value="ECO:0007669"/>
    <property type="project" value="InterPro"/>
</dbReference>
<dbReference type="AlphaFoldDB" id="A0A1G7FK18"/>
<evidence type="ECO:0000313" key="3">
    <source>
        <dbReference type="EMBL" id="SDE76238.1"/>
    </source>
</evidence>
<keyword evidence="1" id="KW-1133">Transmembrane helix</keyword>
<dbReference type="GO" id="GO:0000271">
    <property type="term" value="P:polysaccharide biosynthetic process"/>
    <property type="evidence" value="ECO:0007669"/>
    <property type="project" value="TreeGrafter"/>
</dbReference>
<sequence length="374" mass="42435">MRLQRITTSSRWIPEVDGLRFVAISSVLLIHILAQMNSHAHLYGLHASGHEAFVAVMYQLGRGVQLFFAISGYILAQPFLRQYVDGGKPVRLGSFYLRRLTRLEPPYILSLLIYAVSLLLLHRMAAHVVWRSFAMCAFYVHNFFAKGTPPLNLVTWSLEVEVEFYVLVPLLAKLFCIRSPTTRRLVLLACILCSALPAWSAATAHGFFLPAQLCYFFTGFLLADLRVEQKLAQDHPFWDLGSLLIWPAFLFLPEFRFLPIVLCGLLVAGFHATFMGPVSRRILSTRWIALLGGMCYSIYLLHMLVISALFPLTRHAALTGNFYTDYLIQLLLLLPAIVIASIAYFVAIERPCMDPNWPQKLWSRVRGRRSAAMV</sequence>
<feature type="transmembrane region" description="Helical" evidence="1">
    <location>
        <begin position="153"/>
        <end position="172"/>
    </location>
</feature>
<dbReference type="Pfam" id="PF01757">
    <property type="entry name" value="Acyl_transf_3"/>
    <property type="match status" value="1"/>
</dbReference>
<keyword evidence="3" id="KW-0808">Transferase</keyword>
<evidence type="ECO:0000313" key="4">
    <source>
        <dbReference type="Proteomes" id="UP000182427"/>
    </source>
</evidence>
<feature type="transmembrane region" description="Helical" evidence="1">
    <location>
        <begin position="21"/>
        <end position="40"/>
    </location>
</feature>
<reference evidence="3 4" key="1">
    <citation type="submission" date="2016-10" db="EMBL/GenBank/DDBJ databases">
        <authorList>
            <person name="de Groot N.N."/>
        </authorList>
    </citation>
    <scope>NUCLEOTIDE SEQUENCE [LARGE SCALE GENOMIC DNA]</scope>
    <source>
        <strain evidence="3 4">GAS232</strain>
    </source>
</reference>
<dbReference type="PANTHER" id="PTHR23028">
    <property type="entry name" value="ACETYLTRANSFERASE"/>
    <property type="match status" value="1"/>
</dbReference>
<dbReference type="OrthoDB" id="9796461at2"/>
<evidence type="ECO:0000256" key="1">
    <source>
        <dbReference type="SAM" id="Phobius"/>
    </source>
</evidence>
<feature type="transmembrane region" description="Helical" evidence="1">
    <location>
        <begin position="184"/>
        <end position="201"/>
    </location>
</feature>
<organism evidence="3 4">
    <name type="scientific">Terriglobus roseus</name>
    <dbReference type="NCBI Taxonomy" id="392734"/>
    <lineage>
        <taxon>Bacteria</taxon>
        <taxon>Pseudomonadati</taxon>
        <taxon>Acidobacteriota</taxon>
        <taxon>Terriglobia</taxon>
        <taxon>Terriglobales</taxon>
        <taxon>Acidobacteriaceae</taxon>
        <taxon>Terriglobus</taxon>
    </lineage>
</organism>
<dbReference type="GO" id="GO:0016787">
    <property type="term" value="F:hydrolase activity"/>
    <property type="evidence" value="ECO:0007669"/>
    <property type="project" value="UniProtKB-KW"/>
</dbReference>
<dbReference type="GO" id="GO:0016020">
    <property type="term" value="C:membrane"/>
    <property type="evidence" value="ECO:0007669"/>
    <property type="project" value="TreeGrafter"/>
</dbReference>
<dbReference type="EMBL" id="LT629690">
    <property type="protein sequence ID" value="SDE76238.1"/>
    <property type="molecule type" value="Genomic_DNA"/>
</dbReference>
<gene>
    <name evidence="3" type="ORF">SAMN05444167_0365</name>
</gene>
<protein>
    <submittedName>
        <fullName evidence="3">Peptidoglycan/LPS O-acetylase OafA/YrhL, contains acyltransferase and SGNH-hydrolase domains</fullName>
    </submittedName>
</protein>
<evidence type="ECO:0000259" key="2">
    <source>
        <dbReference type="Pfam" id="PF01757"/>
    </source>
</evidence>
<proteinExistence type="predicted"/>
<keyword evidence="1" id="KW-0812">Transmembrane</keyword>
<feature type="transmembrane region" description="Helical" evidence="1">
    <location>
        <begin position="107"/>
        <end position="133"/>
    </location>
</feature>
<feature type="transmembrane region" description="Helical" evidence="1">
    <location>
        <begin position="287"/>
        <end position="306"/>
    </location>
</feature>
<dbReference type="InterPro" id="IPR050879">
    <property type="entry name" value="Acyltransferase_3"/>
</dbReference>
<dbReference type="PANTHER" id="PTHR23028:SF53">
    <property type="entry name" value="ACYL_TRANSF_3 DOMAIN-CONTAINING PROTEIN"/>
    <property type="match status" value="1"/>
</dbReference>
<dbReference type="InterPro" id="IPR002656">
    <property type="entry name" value="Acyl_transf_3_dom"/>
</dbReference>
<dbReference type="Proteomes" id="UP000182427">
    <property type="component" value="Chromosome I"/>
</dbReference>
<name>A0A1G7FK18_9BACT</name>
<dbReference type="RefSeq" id="WP_083343641.1">
    <property type="nucleotide sequence ID" value="NZ_LT629690.1"/>
</dbReference>
<keyword evidence="3" id="KW-0012">Acyltransferase</keyword>
<feature type="transmembrane region" description="Helical" evidence="1">
    <location>
        <begin position="326"/>
        <end position="347"/>
    </location>
</feature>
<feature type="transmembrane region" description="Helical" evidence="1">
    <location>
        <begin position="258"/>
        <end position="275"/>
    </location>
</feature>
<accession>A0A1G7FK18</accession>
<keyword evidence="1" id="KW-0472">Membrane</keyword>